<gene>
    <name evidence="2" type="ORF">D3F03_06730</name>
</gene>
<feature type="chain" id="PRO_5017233761" evidence="1">
    <location>
        <begin position="21"/>
        <end position="188"/>
    </location>
</feature>
<dbReference type="EMBL" id="QXJC01000003">
    <property type="protein sequence ID" value="RID98759.1"/>
    <property type="molecule type" value="Genomic_DNA"/>
</dbReference>
<reference evidence="2 3" key="1">
    <citation type="submission" date="2018-09" db="EMBL/GenBank/DDBJ databases">
        <title>Draft genome of Simplicispira sp. NY-02.</title>
        <authorList>
            <person name="Im W.T."/>
        </authorList>
    </citation>
    <scope>NUCLEOTIDE SEQUENCE [LARGE SCALE GENOMIC DNA]</scope>
    <source>
        <strain evidence="2 3">NY-02</strain>
    </source>
</reference>
<dbReference type="OrthoDB" id="5573113at2"/>
<accession>A0A398C7G7</accession>
<evidence type="ECO:0000313" key="2">
    <source>
        <dbReference type="EMBL" id="RID98759.1"/>
    </source>
</evidence>
<name>A0A398C7G7_9BURK</name>
<keyword evidence="1" id="KW-0732">Signal</keyword>
<dbReference type="AlphaFoldDB" id="A0A398C7G7"/>
<sequence>MFKTLITSCALATLASGAQAQMRGSTAMDHSNMDDAAHITMMEQTQRQAAVAERGKDVMPFSLAATTHVFSKTAEGGVQQVVAKRATDAAQVHLARGHLQEIREQFLKGDFSGPSHIHGQDMPGLAELKEAKVGQIAIDYQDIKGGGQLTYRTADASLVAALHTWFDAQLADHGKDAMEGHANHGDMK</sequence>
<evidence type="ECO:0000256" key="1">
    <source>
        <dbReference type="SAM" id="SignalP"/>
    </source>
</evidence>
<organism evidence="2 3">
    <name type="scientific">Simplicispira hankyongi</name>
    <dbReference type="NCBI Taxonomy" id="2315688"/>
    <lineage>
        <taxon>Bacteria</taxon>
        <taxon>Pseudomonadati</taxon>
        <taxon>Pseudomonadota</taxon>
        <taxon>Betaproteobacteria</taxon>
        <taxon>Burkholderiales</taxon>
        <taxon>Comamonadaceae</taxon>
        <taxon>Simplicispira</taxon>
    </lineage>
</organism>
<feature type="signal peptide" evidence="1">
    <location>
        <begin position="1"/>
        <end position="20"/>
    </location>
</feature>
<keyword evidence="2" id="KW-0808">Transferase</keyword>
<evidence type="ECO:0000313" key="3">
    <source>
        <dbReference type="Proteomes" id="UP000266302"/>
    </source>
</evidence>
<comment type="caution">
    <text evidence="2">The sequence shown here is derived from an EMBL/GenBank/DDBJ whole genome shotgun (WGS) entry which is preliminary data.</text>
</comment>
<keyword evidence="3" id="KW-1185">Reference proteome</keyword>
<proteinExistence type="predicted"/>
<protein>
    <submittedName>
        <fullName evidence="2">Aspartate carbamoyltransferase</fullName>
    </submittedName>
</protein>
<dbReference type="GO" id="GO:0016740">
    <property type="term" value="F:transferase activity"/>
    <property type="evidence" value="ECO:0007669"/>
    <property type="project" value="UniProtKB-KW"/>
</dbReference>
<dbReference type="RefSeq" id="WP_119108643.1">
    <property type="nucleotide sequence ID" value="NZ_QXJC01000003.1"/>
</dbReference>
<dbReference type="Proteomes" id="UP000266302">
    <property type="component" value="Unassembled WGS sequence"/>
</dbReference>